<dbReference type="PANTHER" id="PTHR33515">
    <property type="entry name" value="RIBOSOME-BINDING FACTOR A, CHLOROPLASTIC-RELATED"/>
    <property type="match status" value="1"/>
</dbReference>
<dbReference type="Proteomes" id="UP000230935">
    <property type="component" value="Unassembled WGS sequence"/>
</dbReference>
<name>A0A2H0W313_9BACT</name>
<evidence type="ECO:0000256" key="1">
    <source>
        <dbReference type="ARBA" id="ARBA00022517"/>
    </source>
</evidence>
<dbReference type="GO" id="GO:0005829">
    <property type="term" value="C:cytosol"/>
    <property type="evidence" value="ECO:0007669"/>
    <property type="project" value="TreeGrafter"/>
</dbReference>
<keyword evidence="2" id="KW-0963">Cytoplasm</keyword>
<evidence type="ECO:0000256" key="2">
    <source>
        <dbReference type="HAMAP-Rule" id="MF_00003"/>
    </source>
</evidence>
<keyword evidence="1 2" id="KW-0690">Ribosome biogenesis</keyword>
<sequence length="115" mass="13058">MVSDRIAKVNSLIQHELAASLTTELEAKDYLITVIGVDTSPDLRHCNVWITVMPEKFNGTALEQLRKASHGINEKLRGRLKMKFVPKLVFKIDTQEAEARDVEALLDRLGRDEEK</sequence>
<dbReference type="InterPro" id="IPR000238">
    <property type="entry name" value="RbfA"/>
</dbReference>
<dbReference type="GO" id="GO:0030490">
    <property type="term" value="P:maturation of SSU-rRNA"/>
    <property type="evidence" value="ECO:0007669"/>
    <property type="project" value="UniProtKB-UniRule"/>
</dbReference>
<organism evidence="3 4">
    <name type="scientific">Candidatus Buchananbacteria bacterium CG10_big_fil_rev_8_21_14_0_10_42_9</name>
    <dbReference type="NCBI Taxonomy" id="1974526"/>
    <lineage>
        <taxon>Bacteria</taxon>
        <taxon>Candidatus Buchananiibacteriota</taxon>
    </lineage>
</organism>
<comment type="similarity">
    <text evidence="2">Belongs to the RbfA family.</text>
</comment>
<proteinExistence type="inferred from homology"/>
<reference evidence="4" key="1">
    <citation type="submission" date="2017-09" db="EMBL/GenBank/DDBJ databases">
        <title>Depth-based differentiation of microbial function through sediment-hosted aquifers and enrichment of novel symbionts in the deep terrestrial subsurface.</title>
        <authorList>
            <person name="Probst A.J."/>
            <person name="Ladd B."/>
            <person name="Jarett J.K."/>
            <person name="Geller-Mcgrath D.E."/>
            <person name="Sieber C.M.K."/>
            <person name="Emerson J.B."/>
            <person name="Anantharaman K."/>
            <person name="Thomas B.C."/>
            <person name="Malmstrom R."/>
            <person name="Stieglmeier M."/>
            <person name="Klingl A."/>
            <person name="Woyke T."/>
            <person name="Ryan C.M."/>
            <person name="Banfield J.F."/>
        </authorList>
    </citation>
    <scope>NUCLEOTIDE SEQUENCE [LARGE SCALE GENOMIC DNA]</scope>
</reference>
<comment type="caution">
    <text evidence="3">The sequence shown here is derived from an EMBL/GenBank/DDBJ whole genome shotgun (WGS) entry which is preliminary data.</text>
</comment>
<dbReference type="PANTHER" id="PTHR33515:SF1">
    <property type="entry name" value="RIBOSOME-BINDING FACTOR A, CHLOROPLASTIC-RELATED"/>
    <property type="match status" value="1"/>
</dbReference>
<comment type="function">
    <text evidence="2">One of several proteins that assist in the late maturation steps of the functional core of the 30S ribosomal subunit. Associates with free 30S ribosomal subunits (but not with 30S subunits that are part of 70S ribosomes or polysomes). Required for efficient processing of 16S rRNA. May interact with the 5'-terminal helix region of 16S rRNA.</text>
</comment>
<accession>A0A2H0W313</accession>
<dbReference type="EMBL" id="PEZZ01000032">
    <property type="protein sequence ID" value="PIS04911.1"/>
    <property type="molecule type" value="Genomic_DNA"/>
</dbReference>
<dbReference type="Gene3D" id="3.30.300.20">
    <property type="match status" value="1"/>
</dbReference>
<comment type="subunit">
    <text evidence="2">Monomer. Binds 30S ribosomal subunits, but not 50S ribosomal subunits or 70S ribosomes.</text>
</comment>
<dbReference type="GO" id="GO:0043024">
    <property type="term" value="F:ribosomal small subunit binding"/>
    <property type="evidence" value="ECO:0007669"/>
    <property type="project" value="TreeGrafter"/>
</dbReference>
<dbReference type="SUPFAM" id="SSF89919">
    <property type="entry name" value="Ribosome-binding factor A, RbfA"/>
    <property type="match status" value="1"/>
</dbReference>
<gene>
    <name evidence="2" type="primary">rbfA</name>
    <name evidence="3" type="ORF">COT81_04030</name>
</gene>
<comment type="subcellular location">
    <subcellularLocation>
        <location evidence="2">Cytoplasm</location>
    </subcellularLocation>
</comment>
<dbReference type="Pfam" id="PF02033">
    <property type="entry name" value="RBFA"/>
    <property type="match status" value="1"/>
</dbReference>
<dbReference type="HAMAP" id="MF_00003">
    <property type="entry name" value="RbfA"/>
    <property type="match status" value="1"/>
</dbReference>
<dbReference type="AlphaFoldDB" id="A0A2H0W313"/>
<dbReference type="InterPro" id="IPR015946">
    <property type="entry name" value="KH_dom-like_a/b"/>
</dbReference>
<protein>
    <recommendedName>
        <fullName evidence="2">Ribosome-binding factor A</fullName>
    </recommendedName>
</protein>
<evidence type="ECO:0000313" key="4">
    <source>
        <dbReference type="Proteomes" id="UP000230935"/>
    </source>
</evidence>
<dbReference type="InterPro" id="IPR023799">
    <property type="entry name" value="RbfA_dom_sf"/>
</dbReference>
<evidence type="ECO:0000313" key="3">
    <source>
        <dbReference type="EMBL" id="PIS04911.1"/>
    </source>
</evidence>